<protein>
    <submittedName>
        <fullName evidence="2">Uncharacterized protein</fullName>
    </submittedName>
</protein>
<dbReference type="AlphaFoldDB" id="A0AAN6TIR0"/>
<dbReference type="EMBL" id="MU853335">
    <property type="protein sequence ID" value="KAK4115125.1"/>
    <property type="molecule type" value="Genomic_DNA"/>
</dbReference>
<name>A0AAN6TIR0_9PEZI</name>
<feature type="compositionally biased region" description="Low complexity" evidence="1">
    <location>
        <begin position="34"/>
        <end position="44"/>
    </location>
</feature>
<feature type="compositionally biased region" description="Pro residues" evidence="1">
    <location>
        <begin position="49"/>
        <end position="65"/>
    </location>
</feature>
<comment type="caution">
    <text evidence="2">The sequence shown here is derived from an EMBL/GenBank/DDBJ whole genome shotgun (WGS) entry which is preliminary data.</text>
</comment>
<organism evidence="2 3">
    <name type="scientific">Canariomyces notabilis</name>
    <dbReference type="NCBI Taxonomy" id="2074819"/>
    <lineage>
        <taxon>Eukaryota</taxon>
        <taxon>Fungi</taxon>
        <taxon>Dikarya</taxon>
        <taxon>Ascomycota</taxon>
        <taxon>Pezizomycotina</taxon>
        <taxon>Sordariomycetes</taxon>
        <taxon>Sordariomycetidae</taxon>
        <taxon>Sordariales</taxon>
        <taxon>Chaetomiaceae</taxon>
        <taxon>Canariomyces</taxon>
    </lineage>
</organism>
<evidence type="ECO:0000313" key="2">
    <source>
        <dbReference type="EMBL" id="KAK4115125.1"/>
    </source>
</evidence>
<reference evidence="2" key="2">
    <citation type="submission" date="2023-05" db="EMBL/GenBank/DDBJ databases">
        <authorList>
            <consortium name="Lawrence Berkeley National Laboratory"/>
            <person name="Steindorff A."/>
            <person name="Hensen N."/>
            <person name="Bonometti L."/>
            <person name="Westerberg I."/>
            <person name="Brannstrom I.O."/>
            <person name="Guillou S."/>
            <person name="Cros-Aarteil S."/>
            <person name="Calhoun S."/>
            <person name="Haridas S."/>
            <person name="Kuo A."/>
            <person name="Mondo S."/>
            <person name="Pangilinan J."/>
            <person name="Riley R."/>
            <person name="Labutti K."/>
            <person name="Andreopoulos B."/>
            <person name="Lipzen A."/>
            <person name="Chen C."/>
            <person name="Yanf M."/>
            <person name="Daum C."/>
            <person name="Ng V."/>
            <person name="Clum A."/>
            <person name="Ohm R."/>
            <person name="Martin F."/>
            <person name="Silar P."/>
            <person name="Natvig D."/>
            <person name="Lalanne C."/>
            <person name="Gautier V."/>
            <person name="Ament-Velasquez S.L."/>
            <person name="Kruys A."/>
            <person name="Hutchinson M.I."/>
            <person name="Powell A.J."/>
            <person name="Barry K."/>
            <person name="Miller A.N."/>
            <person name="Grigoriev I.V."/>
            <person name="Debuchy R."/>
            <person name="Gladieux P."/>
            <person name="Thoren M.H."/>
            <person name="Johannesson H."/>
        </authorList>
    </citation>
    <scope>NUCLEOTIDE SEQUENCE</scope>
    <source>
        <strain evidence="2">CBS 508.74</strain>
    </source>
</reference>
<proteinExistence type="predicted"/>
<feature type="region of interest" description="Disordered" evidence="1">
    <location>
        <begin position="1"/>
        <end position="68"/>
    </location>
</feature>
<dbReference type="Proteomes" id="UP001302812">
    <property type="component" value="Unassembled WGS sequence"/>
</dbReference>
<sequence length="97" mass="10829">MEPDSPSVGRPFLPRYPDSYPHGNSQNDQEHAHPYQYPKQSPPYSAKPLPHPLPAGARPPAPSPIDVPGYQRLLIKRTRKVNGTVVRRRTGESIRGV</sequence>
<gene>
    <name evidence="2" type="ORF">N656DRAFT_776209</name>
</gene>
<evidence type="ECO:0000256" key="1">
    <source>
        <dbReference type="SAM" id="MobiDB-lite"/>
    </source>
</evidence>
<reference evidence="2" key="1">
    <citation type="journal article" date="2023" name="Mol. Phylogenet. Evol.">
        <title>Genome-scale phylogeny and comparative genomics of the fungal order Sordariales.</title>
        <authorList>
            <person name="Hensen N."/>
            <person name="Bonometti L."/>
            <person name="Westerberg I."/>
            <person name="Brannstrom I.O."/>
            <person name="Guillou S."/>
            <person name="Cros-Aarteil S."/>
            <person name="Calhoun S."/>
            <person name="Haridas S."/>
            <person name="Kuo A."/>
            <person name="Mondo S."/>
            <person name="Pangilinan J."/>
            <person name="Riley R."/>
            <person name="LaButti K."/>
            <person name="Andreopoulos B."/>
            <person name="Lipzen A."/>
            <person name="Chen C."/>
            <person name="Yan M."/>
            <person name="Daum C."/>
            <person name="Ng V."/>
            <person name="Clum A."/>
            <person name="Steindorff A."/>
            <person name="Ohm R.A."/>
            <person name="Martin F."/>
            <person name="Silar P."/>
            <person name="Natvig D.O."/>
            <person name="Lalanne C."/>
            <person name="Gautier V."/>
            <person name="Ament-Velasquez S.L."/>
            <person name="Kruys A."/>
            <person name="Hutchinson M.I."/>
            <person name="Powell A.J."/>
            <person name="Barry K."/>
            <person name="Miller A.N."/>
            <person name="Grigoriev I.V."/>
            <person name="Debuchy R."/>
            <person name="Gladieux P."/>
            <person name="Hiltunen Thoren M."/>
            <person name="Johannesson H."/>
        </authorList>
    </citation>
    <scope>NUCLEOTIDE SEQUENCE</scope>
    <source>
        <strain evidence="2">CBS 508.74</strain>
    </source>
</reference>
<dbReference type="GeneID" id="89938715"/>
<keyword evidence="3" id="KW-1185">Reference proteome</keyword>
<accession>A0AAN6TIR0</accession>
<evidence type="ECO:0000313" key="3">
    <source>
        <dbReference type="Proteomes" id="UP001302812"/>
    </source>
</evidence>
<dbReference type="RefSeq" id="XP_064672695.1">
    <property type="nucleotide sequence ID" value="XM_064814590.1"/>
</dbReference>